<gene>
    <name evidence="1" type="ORF">KQI68_06600</name>
</gene>
<dbReference type="Proteomes" id="UP000783742">
    <property type="component" value="Unassembled WGS sequence"/>
</dbReference>
<evidence type="ECO:0000313" key="1">
    <source>
        <dbReference type="EMBL" id="MBU5669507.1"/>
    </source>
</evidence>
<comment type="caution">
    <text evidence="1">The sequence shown here is derived from an EMBL/GenBank/DDBJ whole genome shotgun (WGS) entry which is preliminary data.</text>
</comment>
<proteinExistence type="predicted"/>
<evidence type="ECO:0000313" key="2">
    <source>
        <dbReference type="Proteomes" id="UP000783742"/>
    </source>
</evidence>
<organism evidence="1 2">
    <name type="scientific">Peptoniphilus ovalis</name>
    <dbReference type="NCBI Taxonomy" id="2841503"/>
    <lineage>
        <taxon>Bacteria</taxon>
        <taxon>Bacillati</taxon>
        <taxon>Bacillota</taxon>
        <taxon>Tissierellia</taxon>
        <taxon>Tissierellales</taxon>
        <taxon>Peptoniphilaceae</taxon>
        <taxon>Peptoniphilus</taxon>
    </lineage>
</organism>
<name>A0ABS6FH57_9FIRM</name>
<dbReference type="RefSeq" id="WP_216549339.1">
    <property type="nucleotide sequence ID" value="NZ_JAHLQO010000004.1"/>
</dbReference>
<sequence>MKIRVYRDTSLIKGLNKTKLVLIDVEVQGKKGPYKSKRWKNPNVALNIVKRAIYNKTNKDRNIHFKSKKTGNFDTEKKIIKKYLKSNKKTSLQNFIAKYYTINFTKKYAEFKGVKAEQFRNILIETKKTNDPTVRWRVDVHQVENYEKTRNYTQKNGSTFAITGDGDIISVCKNENDINARGKDIMEEAVRRGGKKLDSFSGNHSFYQQCGFEPISWCDFDEEFAPPDWDPKTCKKEPIIFYMYTGNKINRKEVETAEEFFSRVKKSKDYDAAQKVREDKLKEYENEE</sequence>
<dbReference type="EMBL" id="JAHLQO010000004">
    <property type="protein sequence ID" value="MBU5669507.1"/>
    <property type="molecule type" value="Genomic_DNA"/>
</dbReference>
<reference evidence="1 2" key="1">
    <citation type="submission" date="2021-06" db="EMBL/GenBank/DDBJ databases">
        <authorList>
            <person name="Sun Q."/>
            <person name="Li D."/>
        </authorList>
    </citation>
    <scope>NUCLEOTIDE SEQUENCE [LARGE SCALE GENOMIC DNA]</scope>
    <source>
        <strain evidence="1 2">MSJ-1</strain>
    </source>
</reference>
<protein>
    <submittedName>
        <fullName evidence="1">Uncharacterized protein</fullName>
    </submittedName>
</protein>
<accession>A0ABS6FH57</accession>
<keyword evidence="2" id="KW-1185">Reference proteome</keyword>